<feature type="chain" id="PRO_5035464747" evidence="6">
    <location>
        <begin position="17"/>
        <end position="390"/>
    </location>
</feature>
<feature type="region of interest" description="Disordered" evidence="5">
    <location>
        <begin position="52"/>
        <end position="99"/>
    </location>
</feature>
<dbReference type="GO" id="GO:0005576">
    <property type="term" value="C:extracellular region"/>
    <property type="evidence" value="ECO:0007669"/>
    <property type="project" value="UniProtKB-SubCell"/>
</dbReference>
<dbReference type="AlphaFoldDB" id="A0A8K0TJY3"/>
<keyword evidence="4" id="KW-0964">Secreted</keyword>
<evidence type="ECO:0000256" key="4">
    <source>
        <dbReference type="RuleBase" id="RU361173"/>
    </source>
</evidence>
<sequence>MKTAAVLLAVSALASAQAPPWGQCGGAGWTGATTCTSGWTCVRSNEWYSQCIQSTGSPPPTSPPPTSPPPTSPPPTSPPPTSPPPTSPPPTSGGNTCGAAPIDQLVGYGAGTTGGGTGAGVTVTSCDALKAAVLNKGVIRISGTLTGCGRIDILGDTTLLGVGASSGLRNGGFRIRRTGNVIIRNLNFRTPAAKDDIISLDNAVRVWVDHCDLSSEGIVGDKDAYDGLLDISHASDFVTVSWVKFSNHWKGSLIGHSDNNAAEDTGKLRVTYHHNLFFNVNSRLPSVRFGTAHIYSSCYENNPTSGVNSRMGAQVLVEQTSFTNNPLSIVTDLDSDLPGNAVQRNNIFVNSPTRITQTGSYTAPYSYTTDPASCVCTLVKSRAGTGVISV</sequence>
<protein>
    <submittedName>
        <fullName evidence="8">Pectate lyase B</fullName>
    </submittedName>
</protein>
<gene>
    <name evidence="8" type="ORF">B0T11DRAFT_351391</name>
</gene>
<comment type="caution">
    <text evidence="8">The sequence shown here is derived from an EMBL/GenBank/DDBJ whole genome shotgun (WGS) entry which is preliminary data.</text>
</comment>
<dbReference type="Proteomes" id="UP000813385">
    <property type="component" value="Unassembled WGS sequence"/>
</dbReference>
<dbReference type="PROSITE" id="PS00562">
    <property type="entry name" value="CBM1_1"/>
    <property type="match status" value="1"/>
</dbReference>
<dbReference type="PANTHER" id="PTHR31683:SF18">
    <property type="entry name" value="PECTATE LYASE 21-RELATED"/>
    <property type="match status" value="1"/>
</dbReference>
<reference evidence="8" key="1">
    <citation type="journal article" date="2021" name="Nat. Commun.">
        <title>Genetic determinants of endophytism in the Arabidopsis root mycobiome.</title>
        <authorList>
            <person name="Mesny F."/>
            <person name="Miyauchi S."/>
            <person name="Thiergart T."/>
            <person name="Pickel B."/>
            <person name="Atanasova L."/>
            <person name="Karlsson M."/>
            <person name="Huettel B."/>
            <person name="Barry K.W."/>
            <person name="Haridas S."/>
            <person name="Chen C."/>
            <person name="Bauer D."/>
            <person name="Andreopoulos W."/>
            <person name="Pangilinan J."/>
            <person name="LaButti K."/>
            <person name="Riley R."/>
            <person name="Lipzen A."/>
            <person name="Clum A."/>
            <person name="Drula E."/>
            <person name="Henrissat B."/>
            <person name="Kohler A."/>
            <person name="Grigoriev I.V."/>
            <person name="Martin F.M."/>
            <person name="Hacquard S."/>
        </authorList>
    </citation>
    <scope>NUCLEOTIDE SEQUENCE</scope>
    <source>
        <strain evidence="8">MPI-CAGE-AT-0016</strain>
    </source>
</reference>
<comment type="subcellular location">
    <subcellularLocation>
        <location evidence="4">Secreted</location>
    </subcellularLocation>
</comment>
<keyword evidence="9" id="KW-1185">Reference proteome</keyword>
<dbReference type="SUPFAM" id="SSF51126">
    <property type="entry name" value="Pectin lyase-like"/>
    <property type="match status" value="1"/>
</dbReference>
<dbReference type="Pfam" id="PF00544">
    <property type="entry name" value="Pectate_lyase_4"/>
    <property type="match status" value="1"/>
</dbReference>
<feature type="domain" description="CBM1" evidence="7">
    <location>
        <begin position="16"/>
        <end position="52"/>
    </location>
</feature>
<dbReference type="PROSITE" id="PS51164">
    <property type="entry name" value="CBM1_2"/>
    <property type="match status" value="1"/>
</dbReference>
<proteinExistence type="inferred from homology"/>
<evidence type="ECO:0000256" key="3">
    <source>
        <dbReference type="ARBA" id="ARBA00023239"/>
    </source>
</evidence>
<evidence type="ECO:0000256" key="6">
    <source>
        <dbReference type="SAM" id="SignalP"/>
    </source>
</evidence>
<evidence type="ECO:0000256" key="1">
    <source>
        <dbReference type="ARBA" id="ARBA00010980"/>
    </source>
</evidence>
<evidence type="ECO:0000259" key="7">
    <source>
        <dbReference type="PROSITE" id="PS51164"/>
    </source>
</evidence>
<evidence type="ECO:0000313" key="9">
    <source>
        <dbReference type="Proteomes" id="UP000813385"/>
    </source>
</evidence>
<feature type="signal peptide" evidence="6">
    <location>
        <begin position="1"/>
        <end position="16"/>
    </location>
</feature>
<dbReference type="SMART" id="SM00656">
    <property type="entry name" value="Amb_all"/>
    <property type="match status" value="1"/>
</dbReference>
<dbReference type="Gene3D" id="2.160.20.10">
    <property type="entry name" value="Single-stranded right-handed beta-helix, Pectin lyase-like"/>
    <property type="match status" value="1"/>
</dbReference>
<dbReference type="Pfam" id="PF00734">
    <property type="entry name" value="CBM_1"/>
    <property type="match status" value="1"/>
</dbReference>
<dbReference type="InterPro" id="IPR035971">
    <property type="entry name" value="CBD_sf"/>
</dbReference>
<keyword evidence="4" id="KW-0119">Carbohydrate metabolism</keyword>
<dbReference type="GO" id="GO:0030570">
    <property type="term" value="F:pectate lyase activity"/>
    <property type="evidence" value="ECO:0007669"/>
    <property type="project" value="InterPro"/>
</dbReference>
<feature type="compositionally biased region" description="Pro residues" evidence="5">
    <location>
        <begin position="57"/>
        <end position="91"/>
    </location>
</feature>
<dbReference type="InterPro" id="IPR012334">
    <property type="entry name" value="Pectin_lyas_fold"/>
</dbReference>
<dbReference type="PANTHER" id="PTHR31683">
    <property type="entry name" value="PECTATE LYASE 18-RELATED"/>
    <property type="match status" value="1"/>
</dbReference>
<name>A0A8K0TJY3_9PEZI</name>
<accession>A0A8K0TJY3</accession>
<evidence type="ECO:0000256" key="5">
    <source>
        <dbReference type="SAM" id="MobiDB-lite"/>
    </source>
</evidence>
<evidence type="ECO:0000256" key="2">
    <source>
        <dbReference type="ARBA" id="ARBA00022729"/>
    </source>
</evidence>
<dbReference type="EMBL" id="JAGPXD010000003">
    <property type="protein sequence ID" value="KAH7361626.1"/>
    <property type="molecule type" value="Genomic_DNA"/>
</dbReference>
<dbReference type="SMART" id="SM00236">
    <property type="entry name" value="fCBD"/>
    <property type="match status" value="1"/>
</dbReference>
<dbReference type="InterPro" id="IPR011050">
    <property type="entry name" value="Pectin_lyase_fold/virulence"/>
</dbReference>
<dbReference type="InterPro" id="IPR002022">
    <property type="entry name" value="Pec_lyase"/>
</dbReference>
<dbReference type="OrthoDB" id="1637350at2759"/>
<dbReference type="InterPro" id="IPR045032">
    <property type="entry name" value="PEL"/>
</dbReference>
<dbReference type="GO" id="GO:0030248">
    <property type="term" value="F:cellulose binding"/>
    <property type="evidence" value="ECO:0007669"/>
    <property type="project" value="InterPro"/>
</dbReference>
<organism evidence="8 9">
    <name type="scientific">Plectosphaerella cucumerina</name>
    <dbReference type="NCBI Taxonomy" id="40658"/>
    <lineage>
        <taxon>Eukaryota</taxon>
        <taxon>Fungi</taxon>
        <taxon>Dikarya</taxon>
        <taxon>Ascomycota</taxon>
        <taxon>Pezizomycotina</taxon>
        <taxon>Sordariomycetes</taxon>
        <taxon>Hypocreomycetidae</taxon>
        <taxon>Glomerellales</taxon>
        <taxon>Plectosphaerellaceae</taxon>
        <taxon>Plectosphaerella</taxon>
    </lineage>
</organism>
<comment type="similarity">
    <text evidence="1 4">Belongs to the polysaccharide lyase 1 family.</text>
</comment>
<keyword evidence="4" id="KW-0624">Polysaccharide degradation</keyword>
<dbReference type="SUPFAM" id="SSF57180">
    <property type="entry name" value="Cellulose-binding domain"/>
    <property type="match status" value="1"/>
</dbReference>
<keyword evidence="2 6" id="KW-0732">Signal</keyword>
<keyword evidence="3 4" id="KW-0456">Lyase</keyword>
<dbReference type="InterPro" id="IPR000254">
    <property type="entry name" value="CBD"/>
</dbReference>
<dbReference type="GO" id="GO:0000272">
    <property type="term" value="P:polysaccharide catabolic process"/>
    <property type="evidence" value="ECO:0007669"/>
    <property type="project" value="UniProtKB-KW"/>
</dbReference>
<evidence type="ECO:0000313" key="8">
    <source>
        <dbReference type="EMBL" id="KAH7361626.1"/>
    </source>
</evidence>